<gene>
    <name evidence="1" type="ORF">HF682_00280</name>
</gene>
<name>A0A847S7I2_9NEIS</name>
<keyword evidence="2" id="KW-1185">Reference proteome</keyword>
<evidence type="ECO:0000313" key="1">
    <source>
        <dbReference type="EMBL" id="NLR73596.1"/>
    </source>
</evidence>
<evidence type="ECO:0008006" key="3">
    <source>
        <dbReference type="Google" id="ProtNLM"/>
    </source>
</evidence>
<dbReference type="Proteomes" id="UP000587991">
    <property type="component" value="Unassembled WGS sequence"/>
</dbReference>
<dbReference type="EMBL" id="JABAIM010000001">
    <property type="protein sequence ID" value="NLR73596.1"/>
    <property type="molecule type" value="Genomic_DNA"/>
</dbReference>
<dbReference type="RefSeq" id="WP_168875264.1">
    <property type="nucleotide sequence ID" value="NZ_JABAIM010000001.1"/>
</dbReference>
<comment type="caution">
    <text evidence="1">The sequence shown here is derived from an EMBL/GenBank/DDBJ whole genome shotgun (WGS) entry which is preliminary data.</text>
</comment>
<accession>A0A847S7I2</accession>
<reference evidence="1 2" key="1">
    <citation type="submission" date="2020-04" db="EMBL/GenBank/DDBJ databases">
        <title>Draft genome of Leeia sp. IMCC25680.</title>
        <authorList>
            <person name="Song J."/>
            <person name="Cho J.-C."/>
        </authorList>
    </citation>
    <scope>NUCLEOTIDE SEQUENCE [LARGE SCALE GENOMIC DNA]</scope>
    <source>
        <strain evidence="1 2">IMCC25680</strain>
    </source>
</reference>
<proteinExistence type="predicted"/>
<organism evidence="1 2">
    <name type="scientific">Leeia aquatica</name>
    <dbReference type="NCBI Taxonomy" id="2725557"/>
    <lineage>
        <taxon>Bacteria</taxon>
        <taxon>Pseudomonadati</taxon>
        <taxon>Pseudomonadota</taxon>
        <taxon>Betaproteobacteria</taxon>
        <taxon>Neisseriales</taxon>
        <taxon>Leeiaceae</taxon>
        <taxon>Leeia</taxon>
    </lineage>
</organism>
<protein>
    <recommendedName>
        <fullName evidence="3">Phage tail protein</fullName>
    </recommendedName>
</protein>
<sequence>MSKVIYQFDPTTGAFITESFADASPLEPGVFLIPSFATEVPPPSKHHVWRNGAWVIVPVQTPDPAVVLTAAKADANGRINAFAKSKRALIAGTPDDAEIAGWSNKLRIAQAIVAGSATNGDKAVFQAEITARGIAGETLDSFTQKVIKNATFFGQAVALIDGMKRKAQDAVSAAKTAAEVAAVLDAMKAQAEAAFAQLMQSA</sequence>
<evidence type="ECO:0000313" key="2">
    <source>
        <dbReference type="Proteomes" id="UP000587991"/>
    </source>
</evidence>
<dbReference type="AlphaFoldDB" id="A0A847S7I2"/>